<comment type="caution">
    <text evidence="2">The sequence shown here is derived from an EMBL/GenBank/DDBJ whole genome shotgun (WGS) entry which is preliminary data.</text>
</comment>
<dbReference type="EMBL" id="JAZDCT010000046">
    <property type="protein sequence ID" value="MEE1890794.1"/>
    <property type="molecule type" value="Genomic_DNA"/>
</dbReference>
<feature type="transmembrane region" description="Helical" evidence="1">
    <location>
        <begin position="239"/>
        <end position="259"/>
    </location>
</feature>
<feature type="transmembrane region" description="Helical" evidence="1">
    <location>
        <begin position="190"/>
        <end position="208"/>
    </location>
</feature>
<evidence type="ECO:0000256" key="1">
    <source>
        <dbReference type="SAM" id="Phobius"/>
    </source>
</evidence>
<dbReference type="PANTHER" id="PTHR38457:SF1">
    <property type="entry name" value="REGULATOR ABRB-RELATED"/>
    <property type="match status" value="1"/>
</dbReference>
<keyword evidence="1" id="KW-0472">Membrane</keyword>
<dbReference type="NCBIfam" id="TIGR03082">
    <property type="entry name" value="Gneg_AbrB_dup"/>
    <property type="match status" value="1"/>
</dbReference>
<dbReference type="Pfam" id="PF05145">
    <property type="entry name" value="AbrB"/>
    <property type="match status" value="1"/>
</dbReference>
<keyword evidence="1" id="KW-1133">Transmembrane helix</keyword>
<dbReference type="InterPro" id="IPR007820">
    <property type="entry name" value="AbrB_fam"/>
</dbReference>
<evidence type="ECO:0000313" key="2">
    <source>
        <dbReference type="EMBL" id="MEE1890794.1"/>
    </source>
</evidence>
<feature type="transmembrane region" description="Helical" evidence="1">
    <location>
        <begin position="97"/>
        <end position="118"/>
    </location>
</feature>
<keyword evidence="1" id="KW-0812">Transmembrane</keyword>
<feature type="transmembrane region" description="Helical" evidence="1">
    <location>
        <begin position="153"/>
        <end position="178"/>
    </location>
</feature>
<name>A0ABU7HHK7_9PSED</name>
<dbReference type="InterPro" id="IPR017516">
    <property type="entry name" value="AbrB_dup"/>
</dbReference>
<feature type="transmembrane region" description="Helical" evidence="1">
    <location>
        <begin position="271"/>
        <end position="293"/>
    </location>
</feature>
<dbReference type="PANTHER" id="PTHR38457">
    <property type="entry name" value="REGULATOR ABRB-RELATED"/>
    <property type="match status" value="1"/>
</dbReference>
<sequence length="358" mass="37739">MIARNLPRDMQAVGRARKALTESLVAITAAAIGAWLGSFARLPLGELIGAIAVVTALSKWGVPMRMPYPFVATVQLLLGISVGSTVTTAMVHELADFSILPGLLLCMTVQVLVGYNWLRRKEKWGQVESLLSAIPGAMAAVMTVSGAEGPASARIAFVHIVRLLALLLVVTLIAGGHADTTVPMLGSVGDYLRIVPVALVAVVAGYLLERLSVPAPYMLTGLVCAAALNIGMPQADLRVPAPLAMVALVLLGGLIGIRLRDITLPEVLRYARAGLVVTSLTFCATLLVAFAASRLSGKPFLALFMSWVPGGVEVMTAAALLLKLDPAFVMLNHVLRMSIIHVAPALLPRRLLQENPGS</sequence>
<feature type="transmembrane region" description="Helical" evidence="1">
    <location>
        <begin position="44"/>
        <end position="62"/>
    </location>
</feature>
<dbReference type="Proteomes" id="UP001354227">
    <property type="component" value="Unassembled WGS sequence"/>
</dbReference>
<accession>A0ABU7HHK7</accession>
<gene>
    <name evidence="2" type="ORF">V0R62_24270</name>
</gene>
<reference evidence="2" key="1">
    <citation type="submission" date="2024-01" db="EMBL/GenBank/DDBJ databases">
        <title>Unpublished Manusciprt.</title>
        <authorList>
            <person name="Duman M."/>
            <person name="Valdes E.G."/>
            <person name="Ajmi N."/>
            <person name="Altun S."/>
            <person name="Saticioglu I.B."/>
        </authorList>
    </citation>
    <scope>NUCLEOTIDE SEQUENCE</scope>
    <source>
        <strain evidence="2">137P</strain>
    </source>
</reference>
<dbReference type="PIRSF" id="PIRSF038991">
    <property type="entry name" value="Protein_AbrB"/>
    <property type="match status" value="1"/>
</dbReference>
<evidence type="ECO:0000313" key="3">
    <source>
        <dbReference type="Proteomes" id="UP001354227"/>
    </source>
</evidence>
<proteinExistence type="predicted"/>
<feature type="transmembrane region" description="Helical" evidence="1">
    <location>
        <begin position="214"/>
        <end position="232"/>
    </location>
</feature>
<feature type="transmembrane region" description="Helical" evidence="1">
    <location>
        <begin position="300"/>
        <end position="322"/>
    </location>
</feature>
<feature type="transmembrane region" description="Helical" evidence="1">
    <location>
        <begin position="20"/>
        <end position="38"/>
    </location>
</feature>
<protein>
    <submittedName>
        <fullName evidence="2">AbrB family transcriptional regulator</fullName>
    </submittedName>
</protein>
<dbReference type="RefSeq" id="WP_330105518.1">
    <property type="nucleotide sequence ID" value="NZ_JAZDCT010000046.1"/>
</dbReference>
<feature type="transmembrane region" description="Helical" evidence="1">
    <location>
        <begin position="69"/>
        <end position="91"/>
    </location>
</feature>
<feature type="transmembrane region" description="Helical" evidence="1">
    <location>
        <begin position="130"/>
        <end position="147"/>
    </location>
</feature>
<keyword evidence="3" id="KW-1185">Reference proteome</keyword>
<organism evidence="2 3">
    <name type="scientific">Pseudomonas carassii</name>
    <dbReference type="NCBI Taxonomy" id="3115855"/>
    <lineage>
        <taxon>Bacteria</taxon>
        <taxon>Pseudomonadati</taxon>
        <taxon>Pseudomonadota</taxon>
        <taxon>Gammaproteobacteria</taxon>
        <taxon>Pseudomonadales</taxon>
        <taxon>Pseudomonadaceae</taxon>
        <taxon>Pseudomonas</taxon>
    </lineage>
</organism>